<accession>A0A4V4LSP8</accession>
<gene>
    <name evidence="1" type="ORF">E3P99_03245</name>
</gene>
<sequence>MEYLKNTVQRLDSLSRASLSADSDGLLTLGDRELDGERRRNLLSFATAARETAEAVSSPSLLLGHASESDEYGDVPFSITIDRDEDITHRSPNDIARLILNQLHLTYTLIVEDDAIAQRLPKQSERLLSEDQKQHVIDSCAIVGQPTLDFSASISDTEKLHMWALRIVERQYVGLLSISVNT</sequence>
<comment type="caution">
    <text evidence="1">The sequence shown here is derived from an EMBL/GenBank/DDBJ whole genome shotgun (WGS) entry which is preliminary data.</text>
</comment>
<organism evidence="1 2">
    <name type="scientific">Wallemia hederae</name>
    <dbReference type="NCBI Taxonomy" id="1540922"/>
    <lineage>
        <taxon>Eukaryota</taxon>
        <taxon>Fungi</taxon>
        <taxon>Dikarya</taxon>
        <taxon>Basidiomycota</taxon>
        <taxon>Wallemiomycotina</taxon>
        <taxon>Wallemiomycetes</taxon>
        <taxon>Wallemiales</taxon>
        <taxon>Wallemiaceae</taxon>
        <taxon>Wallemia</taxon>
    </lineage>
</organism>
<dbReference type="Proteomes" id="UP000310189">
    <property type="component" value="Unassembled WGS sequence"/>
</dbReference>
<name>A0A4V4LSP8_9BASI</name>
<keyword evidence="2" id="KW-1185">Reference proteome</keyword>
<dbReference type="OrthoDB" id="3360573at2759"/>
<dbReference type="EMBL" id="SPNW01000058">
    <property type="protein sequence ID" value="TIA87333.1"/>
    <property type="molecule type" value="Genomic_DNA"/>
</dbReference>
<reference evidence="1 2" key="1">
    <citation type="submission" date="2019-03" db="EMBL/GenBank/DDBJ databases">
        <title>Sequencing 23 genomes of Wallemia ichthyophaga.</title>
        <authorList>
            <person name="Gostincar C."/>
        </authorList>
    </citation>
    <scope>NUCLEOTIDE SEQUENCE [LARGE SCALE GENOMIC DNA]</scope>
    <source>
        <strain evidence="1 2">EXF-5753</strain>
    </source>
</reference>
<evidence type="ECO:0000313" key="2">
    <source>
        <dbReference type="Proteomes" id="UP000310189"/>
    </source>
</evidence>
<dbReference type="AlphaFoldDB" id="A0A4V4LSP8"/>
<evidence type="ECO:0000313" key="1">
    <source>
        <dbReference type="EMBL" id="TIA87333.1"/>
    </source>
</evidence>
<protein>
    <submittedName>
        <fullName evidence="1">Uncharacterized protein</fullName>
    </submittedName>
</protein>
<proteinExistence type="predicted"/>